<dbReference type="AlphaFoldDB" id="G0TYF5"/>
<gene>
    <name evidence="1" type="ORF">TVY486_0703360</name>
</gene>
<dbReference type="InterPro" id="IPR036561">
    <property type="entry name" value="MAM33_sf"/>
</dbReference>
<accession>G0TYF5</accession>
<dbReference type="PANTHER" id="PTHR10826:SF6">
    <property type="entry name" value="PROTEIN, PUTATIVE-RELATED"/>
    <property type="match status" value="1"/>
</dbReference>
<dbReference type="GO" id="GO:0005759">
    <property type="term" value="C:mitochondrial matrix"/>
    <property type="evidence" value="ECO:0007669"/>
    <property type="project" value="InterPro"/>
</dbReference>
<name>G0TYF5_TRYVY</name>
<dbReference type="InterPro" id="IPR003428">
    <property type="entry name" value="MAM33"/>
</dbReference>
<proteinExistence type="predicted"/>
<dbReference type="EMBL" id="HE573023">
    <property type="protein sequence ID" value="CCC49002.1"/>
    <property type="molecule type" value="Genomic_DNA"/>
</dbReference>
<dbReference type="SUPFAM" id="SSF54529">
    <property type="entry name" value="Mitochondrial glycoprotein MAM33-like"/>
    <property type="match status" value="1"/>
</dbReference>
<dbReference type="Pfam" id="PF02330">
    <property type="entry name" value="MAM33"/>
    <property type="match status" value="1"/>
</dbReference>
<dbReference type="PANTHER" id="PTHR10826">
    <property type="entry name" value="COMPLEMENT COMPONENT 1"/>
    <property type="match status" value="1"/>
</dbReference>
<sequence length="259" mass="30283">MLSLFKRCKLPLAPLLHQSYGYHQLGKYATQQTNGIFLPRRHRRLYGLVLRELSEERLRDFLPPKPIVPNGWELEHHPGSNRFDLRKTVEVEGGSKEDLHVVSLMELKEYEGTYRMDNGEREEQEYLYFTLFIRKHRYQGALEFGLTSIDMELVLDSLVVHCSTEELNEAVGAIGVNIARDASKNICTRTTAWSRRRRDGRYRGPMLNELDDDLADEISDYLDERGVNDGFAEYMMSQAHFFEQQEYLNWLNLLGEFAQ</sequence>
<dbReference type="OMA" id="RGPMLNE"/>
<evidence type="ECO:0000313" key="1">
    <source>
        <dbReference type="EMBL" id="CCC49002.1"/>
    </source>
</evidence>
<organism evidence="1">
    <name type="scientific">Trypanosoma vivax (strain Y486)</name>
    <dbReference type="NCBI Taxonomy" id="1055687"/>
    <lineage>
        <taxon>Eukaryota</taxon>
        <taxon>Discoba</taxon>
        <taxon>Euglenozoa</taxon>
        <taxon>Kinetoplastea</taxon>
        <taxon>Metakinetoplastina</taxon>
        <taxon>Trypanosomatida</taxon>
        <taxon>Trypanosomatidae</taxon>
        <taxon>Trypanosoma</taxon>
        <taxon>Duttonella</taxon>
    </lineage>
</organism>
<reference evidence="1" key="1">
    <citation type="journal article" date="2012" name="Proc. Natl. Acad. Sci. U.S.A.">
        <title>Antigenic diversity is generated by distinct evolutionary mechanisms in African trypanosome species.</title>
        <authorList>
            <person name="Jackson A.P."/>
            <person name="Berry A."/>
            <person name="Aslett M."/>
            <person name="Allison H.C."/>
            <person name="Burton P."/>
            <person name="Vavrova-Anderson J."/>
            <person name="Brown R."/>
            <person name="Browne H."/>
            <person name="Corton N."/>
            <person name="Hauser H."/>
            <person name="Gamble J."/>
            <person name="Gilderthorp R."/>
            <person name="Marcello L."/>
            <person name="McQuillan J."/>
            <person name="Otto T.D."/>
            <person name="Quail M.A."/>
            <person name="Sanders M.J."/>
            <person name="van Tonder A."/>
            <person name="Ginger M.L."/>
            <person name="Field M.C."/>
            <person name="Barry J.D."/>
            <person name="Hertz-Fowler C."/>
            <person name="Berriman M."/>
        </authorList>
    </citation>
    <scope>NUCLEOTIDE SEQUENCE</scope>
    <source>
        <strain evidence="1">Y486</strain>
    </source>
</reference>
<dbReference type="Gene3D" id="3.10.280.10">
    <property type="entry name" value="Mitochondrial glycoprotein"/>
    <property type="match status" value="1"/>
</dbReference>
<dbReference type="VEuPathDB" id="TriTrypDB:TvY486_0703360"/>
<protein>
    <submittedName>
        <fullName evidence="1">Putative p22 protein</fullName>
    </submittedName>
</protein>